<accession>A0A3P3W9K5</accession>
<dbReference type="Proteomes" id="UP000271937">
    <property type="component" value="Unassembled WGS sequence"/>
</dbReference>
<dbReference type="RefSeq" id="WP_125012791.1">
    <property type="nucleotide sequence ID" value="NZ_RQVR01000009.1"/>
</dbReference>
<evidence type="ECO:0008006" key="4">
    <source>
        <dbReference type="Google" id="ProtNLM"/>
    </source>
</evidence>
<dbReference type="AlphaFoldDB" id="A0A3P3W9K5"/>
<sequence>MKKLFLPVFFFVFFVGFAQNPAMSPLFSKVEKWETGQFVGQDNYGSTYSVYENEFRKNNNGKVSFYKNIPLGKIHQVDLQNPLQIVLFYKQFTTAVLLDNQLNETTKINFSELNVPLNPEAMSLASQNRLWLYDMLSQKLGLFDVLKNTFQPITQSFDQSLKFYQSDYNYFYWVDTKQNLYVSNLFGKVNFLGNIPEFEQLQVVSPTKIIYKKGNELFFYNLENASTTPIVLNEKSFDRFSYKEQILAIFTSQEIYHYKLILP</sequence>
<reference evidence="2 3" key="1">
    <citation type="submission" date="2018-11" db="EMBL/GenBank/DDBJ databases">
        <title>Flavobacterium sp. nov., YIM 102600 draft genome.</title>
        <authorList>
            <person name="Li G."/>
            <person name="Jiang Y."/>
        </authorList>
    </citation>
    <scope>NUCLEOTIDE SEQUENCE [LARGE SCALE GENOMIC DNA]</scope>
    <source>
        <strain evidence="2 3">YIM 102600</strain>
    </source>
</reference>
<dbReference type="OrthoDB" id="1143207at2"/>
<name>A0A3P3W9K5_9FLAO</name>
<proteinExistence type="predicted"/>
<organism evidence="2 3">
    <name type="scientific">Flavobacterium macacae</name>
    <dbReference type="NCBI Taxonomy" id="2488993"/>
    <lineage>
        <taxon>Bacteria</taxon>
        <taxon>Pseudomonadati</taxon>
        <taxon>Bacteroidota</taxon>
        <taxon>Flavobacteriia</taxon>
        <taxon>Flavobacteriales</taxon>
        <taxon>Flavobacteriaceae</taxon>
        <taxon>Flavobacterium</taxon>
    </lineage>
</organism>
<feature type="chain" id="PRO_5018091714" description="ATP-binding protein" evidence="1">
    <location>
        <begin position="19"/>
        <end position="263"/>
    </location>
</feature>
<feature type="signal peptide" evidence="1">
    <location>
        <begin position="1"/>
        <end position="18"/>
    </location>
</feature>
<protein>
    <recommendedName>
        <fullName evidence="4">ATP-binding protein</fullName>
    </recommendedName>
</protein>
<gene>
    <name evidence="2" type="ORF">EG849_09210</name>
</gene>
<evidence type="ECO:0000313" key="2">
    <source>
        <dbReference type="EMBL" id="RRJ91108.1"/>
    </source>
</evidence>
<keyword evidence="1" id="KW-0732">Signal</keyword>
<evidence type="ECO:0000256" key="1">
    <source>
        <dbReference type="SAM" id="SignalP"/>
    </source>
</evidence>
<comment type="caution">
    <text evidence="2">The sequence shown here is derived from an EMBL/GenBank/DDBJ whole genome shotgun (WGS) entry which is preliminary data.</text>
</comment>
<keyword evidence="3" id="KW-1185">Reference proteome</keyword>
<evidence type="ECO:0000313" key="3">
    <source>
        <dbReference type="Proteomes" id="UP000271937"/>
    </source>
</evidence>
<dbReference type="EMBL" id="RQVR01000009">
    <property type="protein sequence ID" value="RRJ91108.1"/>
    <property type="molecule type" value="Genomic_DNA"/>
</dbReference>